<evidence type="ECO:0000313" key="8">
    <source>
        <dbReference type="EMBL" id="RUO53835.1"/>
    </source>
</evidence>
<keyword evidence="5" id="KW-0676">Redox-active center</keyword>
<dbReference type="PANTHER" id="PTHR42852">
    <property type="entry name" value="THIOL:DISULFIDE INTERCHANGE PROTEIN DSBE"/>
    <property type="match status" value="1"/>
</dbReference>
<keyword evidence="3" id="KW-0201">Cytochrome c-type biogenesis</keyword>
<name>A0A432XYJ6_9GAMM</name>
<keyword evidence="4" id="KW-1015">Disulfide bond</keyword>
<dbReference type="EMBL" id="PIPV01000005">
    <property type="protein sequence ID" value="RUO53835.1"/>
    <property type="molecule type" value="Genomic_DNA"/>
</dbReference>
<evidence type="ECO:0000313" key="9">
    <source>
        <dbReference type="Proteomes" id="UP000287330"/>
    </source>
</evidence>
<dbReference type="GO" id="GO:0005886">
    <property type="term" value="C:plasma membrane"/>
    <property type="evidence" value="ECO:0007669"/>
    <property type="project" value="UniProtKB-SubCell"/>
</dbReference>
<comment type="similarity">
    <text evidence="2">Belongs to the thioredoxin family. DsbE subfamily.</text>
</comment>
<proteinExistence type="inferred from homology"/>
<evidence type="ECO:0000256" key="3">
    <source>
        <dbReference type="ARBA" id="ARBA00022748"/>
    </source>
</evidence>
<protein>
    <submittedName>
        <fullName evidence="8">DsbE family thiol:disulfide interchange protein</fullName>
    </submittedName>
</protein>
<dbReference type="GO" id="GO:0030288">
    <property type="term" value="C:outer membrane-bounded periplasmic space"/>
    <property type="evidence" value="ECO:0007669"/>
    <property type="project" value="InterPro"/>
</dbReference>
<dbReference type="InterPro" id="IPR017937">
    <property type="entry name" value="Thioredoxin_CS"/>
</dbReference>
<dbReference type="Proteomes" id="UP000287330">
    <property type="component" value="Unassembled WGS sequence"/>
</dbReference>
<dbReference type="AlphaFoldDB" id="A0A432XYJ6"/>
<dbReference type="Gene3D" id="3.40.30.10">
    <property type="entry name" value="Glutaredoxin"/>
    <property type="match status" value="1"/>
</dbReference>
<evidence type="ECO:0000256" key="5">
    <source>
        <dbReference type="ARBA" id="ARBA00023284"/>
    </source>
</evidence>
<dbReference type="PANTHER" id="PTHR42852:SF6">
    <property type="entry name" value="THIOL:DISULFIDE INTERCHANGE PROTEIN DSBE"/>
    <property type="match status" value="1"/>
</dbReference>
<accession>A0A432XYJ6</accession>
<keyword evidence="9" id="KW-1185">Reference proteome</keyword>
<evidence type="ECO:0000259" key="7">
    <source>
        <dbReference type="PROSITE" id="PS51352"/>
    </source>
</evidence>
<keyword evidence="6" id="KW-1133">Transmembrane helix</keyword>
<dbReference type="GO" id="GO:0017004">
    <property type="term" value="P:cytochrome complex assembly"/>
    <property type="evidence" value="ECO:0007669"/>
    <property type="project" value="UniProtKB-KW"/>
</dbReference>
<evidence type="ECO:0000256" key="1">
    <source>
        <dbReference type="ARBA" id="ARBA00004383"/>
    </source>
</evidence>
<keyword evidence="6" id="KW-0812">Transmembrane</keyword>
<dbReference type="NCBIfam" id="TIGR00385">
    <property type="entry name" value="dsbE"/>
    <property type="match status" value="1"/>
</dbReference>
<dbReference type="InterPro" id="IPR050553">
    <property type="entry name" value="Thioredoxin_ResA/DsbE_sf"/>
</dbReference>
<feature type="transmembrane region" description="Helical" evidence="6">
    <location>
        <begin position="12"/>
        <end position="31"/>
    </location>
</feature>
<keyword evidence="6" id="KW-0472">Membrane</keyword>
<organism evidence="8 9">
    <name type="scientific">Idiomarina fontislapidosi</name>
    <dbReference type="NCBI Taxonomy" id="263723"/>
    <lineage>
        <taxon>Bacteria</taxon>
        <taxon>Pseudomonadati</taxon>
        <taxon>Pseudomonadota</taxon>
        <taxon>Gammaproteobacteria</taxon>
        <taxon>Alteromonadales</taxon>
        <taxon>Idiomarinaceae</taxon>
        <taxon>Idiomarina</taxon>
    </lineage>
</organism>
<evidence type="ECO:0000256" key="2">
    <source>
        <dbReference type="ARBA" id="ARBA00007758"/>
    </source>
</evidence>
<dbReference type="CDD" id="cd03010">
    <property type="entry name" value="TlpA_like_DsbE"/>
    <property type="match status" value="1"/>
</dbReference>
<dbReference type="PROSITE" id="PS51352">
    <property type="entry name" value="THIOREDOXIN_2"/>
    <property type="match status" value="1"/>
</dbReference>
<dbReference type="SUPFAM" id="SSF52833">
    <property type="entry name" value="Thioredoxin-like"/>
    <property type="match status" value="1"/>
</dbReference>
<comment type="subcellular location">
    <subcellularLocation>
        <location evidence="1">Cell inner membrane</location>
        <topology evidence="1">Single-pass membrane protein</topology>
        <orientation evidence="1">Periplasmic side</orientation>
    </subcellularLocation>
</comment>
<dbReference type="InterPro" id="IPR004799">
    <property type="entry name" value="Periplasmic_diS_OxRdtase_DsbE"/>
</dbReference>
<dbReference type="InterPro" id="IPR013766">
    <property type="entry name" value="Thioredoxin_domain"/>
</dbReference>
<dbReference type="PROSITE" id="PS00194">
    <property type="entry name" value="THIOREDOXIN_1"/>
    <property type="match status" value="1"/>
</dbReference>
<reference evidence="9" key="1">
    <citation type="journal article" date="2018" name="Front. Microbiol.">
        <title>Genome-Based Analysis Reveals the Taxonomy and Diversity of the Family Idiomarinaceae.</title>
        <authorList>
            <person name="Liu Y."/>
            <person name="Lai Q."/>
            <person name="Shao Z."/>
        </authorList>
    </citation>
    <scope>NUCLEOTIDE SEQUENCE [LARGE SCALE GENOMIC DNA]</scope>
    <source>
        <strain evidence="9">F23</strain>
    </source>
</reference>
<dbReference type="InterPro" id="IPR036249">
    <property type="entry name" value="Thioredoxin-like_sf"/>
</dbReference>
<gene>
    <name evidence="8" type="ORF">CWE25_08070</name>
</gene>
<feature type="domain" description="Thioredoxin" evidence="7">
    <location>
        <begin position="44"/>
        <end position="182"/>
    </location>
</feature>
<sequence>MSTEQTQGSSKKWIVLFVPLMLFVVLVVFLLKGLGDDPTHLESVLIDKPVPAFTAEDLFDPTEQHSEQVLKQGPLLLNVWATWCPTCRAEHEFLNELAAQGIPIVGLNYKDDSRGKAMDWLNTLGDPYTVNLYDPEGKVAFEFGVYGAPETYFIDAQGRVRYRHVGDVNPRNWENQLKAVYQQMVKEAKQ</sequence>
<evidence type="ECO:0000256" key="4">
    <source>
        <dbReference type="ARBA" id="ARBA00023157"/>
    </source>
</evidence>
<dbReference type="OrthoDB" id="9799347at2"/>
<dbReference type="InterPro" id="IPR013740">
    <property type="entry name" value="Redoxin"/>
</dbReference>
<comment type="caution">
    <text evidence="8">The sequence shown here is derived from an EMBL/GenBank/DDBJ whole genome shotgun (WGS) entry which is preliminary data.</text>
</comment>
<dbReference type="GO" id="GO:0015036">
    <property type="term" value="F:disulfide oxidoreductase activity"/>
    <property type="evidence" value="ECO:0007669"/>
    <property type="project" value="InterPro"/>
</dbReference>
<dbReference type="RefSeq" id="WP_110574278.1">
    <property type="nucleotide sequence ID" value="NZ_PIPV01000005.1"/>
</dbReference>
<dbReference type="Pfam" id="PF08534">
    <property type="entry name" value="Redoxin"/>
    <property type="match status" value="1"/>
</dbReference>
<evidence type="ECO:0000256" key="6">
    <source>
        <dbReference type="SAM" id="Phobius"/>
    </source>
</evidence>